<gene>
    <name evidence="2" type="ORF">FISHEDRAFT_55004</name>
</gene>
<evidence type="ECO:0000313" key="2">
    <source>
        <dbReference type="EMBL" id="KIY53702.1"/>
    </source>
</evidence>
<reference evidence="2 3" key="1">
    <citation type="journal article" date="2015" name="Fungal Genet. Biol.">
        <title>Evolution of novel wood decay mechanisms in Agaricales revealed by the genome sequences of Fistulina hepatica and Cylindrobasidium torrendii.</title>
        <authorList>
            <person name="Floudas D."/>
            <person name="Held B.W."/>
            <person name="Riley R."/>
            <person name="Nagy L.G."/>
            <person name="Koehler G."/>
            <person name="Ransdell A.S."/>
            <person name="Younus H."/>
            <person name="Chow J."/>
            <person name="Chiniquy J."/>
            <person name="Lipzen A."/>
            <person name="Tritt A."/>
            <person name="Sun H."/>
            <person name="Haridas S."/>
            <person name="LaButti K."/>
            <person name="Ohm R.A."/>
            <person name="Kues U."/>
            <person name="Blanchette R.A."/>
            <person name="Grigoriev I.V."/>
            <person name="Minto R.E."/>
            <person name="Hibbett D.S."/>
        </authorList>
    </citation>
    <scope>NUCLEOTIDE SEQUENCE [LARGE SCALE GENOMIC DNA]</scope>
    <source>
        <strain evidence="2 3">ATCC 64428</strain>
    </source>
</reference>
<keyword evidence="1" id="KW-0732">Signal</keyword>
<evidence type="ECO:0000256" key="1">
    <source>
        <dbReference type="SAM" id="SignalP"/>
    </source>
</evidence>
<dbReference type="OrthoDB" id="2310204at2759"/>
<accession>A0A0D7AQ92</accession>
<dbReference type="AlphaFoldDB" id="A0A0D7AQ92"/>
<organism evidence="2 3">
    <name type="scientific">Fistulina hepatica ATCC 64428</name>
    <dbReference type="NCBI Taxonomy" id="1128425"/>
    <lineage>
        <taxon>Eukaryota</taxon>
        <taxon>Fungi</taxon>
        <taxon>Dikarya</taxon>
        <taxon>Basidiomycota</taxon>
        <taxon>Agaricomycotina</taxon>
        <taxon>Agaricomycetes</taxon>
        <taxon>Agaricomycetidae</taxon>
        <taxon>Agaricales</taxon>
        <taxon>Fistulinaceae</taxon>
        <taxon>Fistulina</taxon>
    </lineage>
</organism>
<sequence length="240" mass="26014">MRVVSFAVLTICLYVVSASILPRSVVESRDAYYAPIDGGGSELIYFPDNDDGEPLNVIISGLSSADVLTDAGFLNYVRALGFSEECLDIHLGDPAAADLGDGNGWVNQTAEYRWDYGDVLLGTCLETLIGGNHLRYYRQNGSEADTAYRKKRRVQTQIPPVYPNSNKEQDLEEDHTIVPNGYDIGRDELVSIAEGTTSYGGVTYSTTAENITGLLSAGSAGIDHDIYQDGIVTLLTVTIE</sequence>
<feature type="signal peptide" evidence="1">
    <location>
        <begin position="1"/>
        <end position="18"/>
    </location>
</feature>
<feature type="chain" id="PRO_5002316678" evidence="1">
    <location>
        <begin position="19"/>
        <end position="240"/>
    </location>
</feature>
<keyword evidence="3" id="KW-1185">Reference proteome</keyword>
<proteinExistence type="predicted"/>
<evidence type="ECO:0000313" key="3">
    <source>
        <dbReference type="Proteomes" id="UP000054144"/>
    </source>
</evidence>
<name>A0A0D7AQ92_9AGAR</name>
<dbReference type="Proteomes" id="UP000054144">
    <property type="component" value="Unassembled WGS sequence"/>
</dbReference>
<dbReference type="EMBL" id="KN881591">
    <property type="protein sequence ID" value="KIY53702.1"/>
    <property type="molecule type" value="Genomic_DNA"/>
</dbReference>
<protein>
    <submittedName>
        <fullName evidence="2">Uncharacterized protein</fullName>
    </submittedName>
</protein>